<protein>
    <recommendedName>
        <fullName evidence="3">DUF6534 domain-containing protein</fullName>
    </recommendedName>
</protein>
<evidence type="ECO:0000259" key="3">
    <source>
        <dbReference type="Pfam" id="PF20152"/>
    </source>
</evidence>
<feature type="transmembrane region" description="Helical" evidence="2">
    <location>
        <begin position="200"/>
        <end position="227"/>
    </location>
</feature>
<evidence type="ECO:0000256" key="2">
    <source>
        <dbReference type="SAM" id="Phobius"/>
    </source>
</evidence>
<feature type="transmembrane region" description="Helical" evidence="2">
    <location>
        <begin position="233"/>
        <end position="254"/>
    </location>
</feature>
<dbReference type="PANTHER" id="PTHR40465:SF1">
    <property type="entry name" value="DUF6534 DOMAIN-CONTAINING PROTEIN"/>
    <property type="match status" value="1"/>
</dbReference>
<dbReference type="OrthoDB" id="3270417at2759"/>
<feature type="region of interest" description="Disordered" evidence="1">
    <location>
        <begin position="279"/>
        <end position="310"/>
    </location>
</feature>
<name>A0A286UB56_9AGAM</name>
<comment type="caution">
    <text evidence="4">The sequence shown here is derived from an EMBL/GenBank/DDBJ whole genome shotgun (WGS) entry which is preliminary data.</text>
</comment>
<dbReference type="InterPro" id="IPR045339">
    <property type="entry name" value="DUF6534"/>
</dbReference>
<keyword evidence="2" id="KW-1133">Transmembrane helix</keyword>
<dbReference type="EMBL" id="NBII01000007">
    <property type="protein sequence ID" value="PAV16787.1"/>
    <property type="molecule type" value="Genomic_DNA"/>
</dbReference>
<feature type="transmembrane region" description="Helical" evidence="2">
    <location>
        <begin position="166"/>
        <end position="188"/>
    </location>
</feature>
<feature type="transmembrane region" description="Helical" evidence="2">
    <location>
        <begin position="15"/>
        <end position="37"/>
    </location>
</feature>
<reference evidence="4 5" key="1">
    <citation type="journal article" date="2017" name="Mol. Ecol.">
        <title>Comparative and population genomic landscape of Phellinus noxius: A hypervariable fungus causing root rot in trees.</title>
        <authorList>
            <person name="Chung C.L."/>
            <person name="Lee T.J."/>
            <person name="Akiba M."/>
            <person name="Lee H.H."/>
            <person name="Kuo T.H."/>
            <person name="Liu D."/>
            <person name="Ke H.M."/>
            <person name="Yokoi T."/>
            <person name="Roa M.B."/>
            <person name="Lu M.J."/>
            <person name="Chang Y.Y."/>
            <person name="Ann P.J."/>
            <person name="Tsai J.N."/>
            <person name="Chen C.Y."/>
            <person name="Tzean S.S."/>
            <person name="Ota Y."/>
            <person name="Hattori T."/>
            <person name="Sahashi N."/>
            <person name="Liou R.F."/>
            <person name="Kikuchi T."/>
            <person name="Tsai I.J."/>
        </authorList>
    </citation>
    <scope>NUCLEOTIDE SEQUENCE [LARGE SCALE GENOMIC DNA]</scope>
    <source>
        <strain evidence="4 5">FFPRI411160</strain>
    </source>
</reference>
<feature type="transmembrane region" description="Helical" evidence="2">
    <location>
        <begin position="93"/>
        <end position="112"/>
    </location>
</feature>
<sequence length="310" mass="35042">MGESVFLQDLNLTQGFLFICVLFVTAFWGSGAIQLYFYYENTAKSDRWWIKLGVALIWLLDTAHEVIVAHLVYTIFVKNFSNISYLNHYGTEAAAVILLNAFIDLIVQIMYVMRIWHISQKNKWMSGIAAVLTLVQFSTTTVYFARTAAFTTFTDLQSESILKIELMVNIVLLITDTYISGVLVYLLLRNREELGKMNSLIKSLVFYFIGTGLVIDLVSLTALLTGLLMPKTFVIVGLLMIYPKLYTNSVLVLLNSRDRRRKNLDNEFSALPETNLTFGNSQLDSPSSMETRSMKSGANDLISRSIDRGA</sequence>
<feature type="compositionally biased region" description="Polar residues" evidence="1">
    <location>
        <begin position="279"/>
        <end position="296"/>
    </location>
</feature>
<dbReference type="Proteomes" id="UP000217199">
    <property type="component" value="Unassembled WGS sequence"/>
</dbReference>
<evidence type="ECO:0000256" key="1">
    <source>
        <dbReference type="SAM" id="MobiDB-lite"/>
    </source>
</evidence>
<keyword evidence="5" id="KW-1185">Reference proteome</keyword>
<proteinExistence type="predicted"/>
<evidence type="ECO:0000313" key="5">
    <source>
        <dbReference type="Proteomes" id="UP000217199"/>
    </source>
</evidence>
<organism evidence="4 5">
    <name type="scientific">Pyrrhoderma noxium</name>
    <dbReference type="NCBI Taxonomy" id="2282107"/>
    <lineage>
        <taxon>Eukaryota</taxon>
        <taxon>Fungi</taxon>
        <taxon>Dikarya</taxon>
        <taxon>Basidiomycota</taxon>
        <taxon>Agaricomycotina</taxon>
        <taxon>Agaricomycetes</taxon>
        <taxon>Hymenochaetales</taxon>
        <taxon>Hymenochaetaceae</taxon>
        <taxon>Pyrrhoderma</taxon>
    </lineage>
</organism>
<keyword evidence="2" id="KW-0812">Transmembrane</keyword>
<dbReference type="STRING" id="2282107.A0A286UB56"/>
<dbReference type="PANTHER" id="PTHR40465">
    <property type="entry name" value="CHROMOSOME 1, WHOLE GENOME SHOTGUN SEQUENCE"/>
    <property type="match status" value="1"/>
</dbReference>
<accession>A0A286UB56</accession>
<dbReference type="InParanoid" id="A0A286UB56"/>
<gene>
    <name evidence="4" type="ORF">PNOK_0685100</name>
</gene>
<keyword evidence="2" id="KW-0472">Membrane</keyword>
<feature type="transmembrane region" description="Helical" evidence="2">
    <location>
        <begin position="49"/>
        <end position="73"/>
    </location>
</feature>
<evidence type="ECO:0000313" key="4">
    <source>
        <dbReference type="EMBL" id="PAV16787.1"/>
    </source>
</evidence>
<feature type="transmembrane region" description="Helical" evidence="2">
    <location>
        <begin position="124"/>
        <end position="146"/>
    </location>
</feature>
<dbReference type="AlphaFoldDB" id="A0A286UB56"/>
<feature type="domain" description="DUF6534" evidence="3">
    <location>
        <begin position="174"/>
        <end position="258"/>
    </location>
</feature>
<dbReference type="Pfam" id="PF20152">
    <property type="entry name" value="DUF6534"/>
    <property type="match status" value="1"/>
</dbReference>